<name>A0A6J5FEM0_9BURK</name>
<dbReference type="PROSITE" id="PS51257">
    <property type="entry name" value="PROKAR_LIPOPROTEIN"/>
    <property type="match status" value="1"/>
</dbReference>
<evidence type="ECO:0000313" key="4">
    <source>
        <dbReference type="Proteomes" id="UP000494119"/>
    </source>
</evidence>
<proteinExistence type="predicted"/>
<evidence type="ECO:0000259" key="2">
    <source>
        <dbReference type="PROSITE" id="PS50914"/>
    </source>
</evidence>
<dbReference type="InterPro" id="IPR014004">
    <property type="entry name" value="Transpt-assoc_nodulatn_dom_bac"/>
</dbReference>
<dbReference type="EMBL" id="CADIKL010000001">
    <property type="protein sequence ID" value="CAB3775991.1"/>
    <property type="molecule type" value="Genomic_DNA"/>
</dbReference>
<gene>
    <name evidence="3" type="ORF">LMG28688_00144</name>
</gene>
<feature type="signal peptide" evidence="1">
    <location>
        <begin position="1"/>
        <end position="24"/>
    </location>
</feature>
<dbReference type="PANTHER" id="PTHR34606">
    <property type="entry name" value="BON DOMAIN-CONTAINING PROTEIN"/>
    <property type="match status" value="1"/>
</dbReference>
<dbReference type="InterPro" id="IPR051686">
    <property type="entry name" value="Lipoprotein_DolP"/>
</dbReference>
<sequence>MKSVAFLKTLTAVACVTVACSVYAQDNSAASGAAAATAAAPAAAAPTSSKKVDRKLGYSVRKALSRTQGIDVSNITVRSHNGAVSLTGSVPAQAQIDKAGEVAQGVAGVKSVSNKLTVMQQ</sequence>
<evidence type="ECO:0000313" key="3">
    <source>
        <dbReference type="EMBL" id="CAB3775991.1"/>
    </source>
</evidence>
<dbReference type="SMART" id="SM00749">
    <property type="entry name" value="BON"/>
    <property type="match status" value="1"/>
</dbReference>
<accession>A0A6J5FEM0</accession>
<reference evidence="3 4" key="1">
    <citation type="submission" date="2020-04" db="EMBL/GenBank/DDBJ databases">
        <authorList>
            <person name="De Canck E."/>
        </authorList>
    </citation>
    <scope>NUCLEOTIDE SEQUENCE [LARGE SCALE GENOMIC DNA]</scope>
    <source>
        <strain evidence="3 4">LMG 28688</strain>
    </source>
</reference>
<dbReference type="RefSeq" id="WP_175193993.1">
    <property type="nucleotide sequence ID" value="NZ_CADIKL010000001.1"/>
</dbReference>
<evidence type="ECO:0000256" key="1">
    <source>
        <dbReference type="SAM" id="SignalP"/>
    </source>
</evidence>
<dbReference type="InterPro" id="IPR007055">
    <property type="entry name" value="BON_dom"/>
</dbReference>
<dbReference type="Gene3D" id="3.30.1340.30">
    <property type="match status" value="1"/>
</dbReference>
<feature type="chain" id="PRO_5026780785" description="BON domain-containing protein" evidence="1">
    <location>
        <begin position="25"/>
        <end position="121"/>
    </location>
</feature>
<dbReference type="Proteomes" id="UP000494119">
    <property type="component" value="Unassembled WGS sequence"/>
</dbReference>
<dbReference type="PROSITE" id="PS50914">
    <property type="entry name" value="BON"/>
    <property type="match status" value="1"/>
</dbReference>
<keyword evidence="4" id="KW-1185">Reference proteome</keyword>
<organism evidence="3 4">
    <name type="scientific">Paraburkholderia caffeinitolerans</name>
    <dbReference type="NCBI Taxonomy" id="1723730"/>
    <lineage>
        <taxon>Bacteria</taxon>
        <taxon>Pseudomonadati</taxon>
        <taxon>Pseudomonadota</taxon>
        <taxon>Betaproteobacteria</taxon>
        <taxon>Burkholderiales</taxon>
        <taxon>Burkholderiaceae</taxon>
        <taxon>Paraburkholderia</taxon>
    </lineage>
</organism>
<dbReference type="Pfam" id="PF04972">
    <property type="entry name" value="BON"/>
    <property type="match status" value="1"/>
</dbReference>
<feature type="domain" description="BON" evidence="2">
    <location>
        <begin position="52"/>
        <end position="120"/>
    </location>
</feature>
<dbReference type="PANTHER" id="PTHR34606:SF15">
    <property type="entry name" value="BON DOMAIN-CONTAINING PROTEIN"/>
    <property type="match status" value="1"/>
</dbReference>
<keyword evidence="1" id="KW-0732">Signal</keyword>
<dbReference type="AlphaFoldDB" id="A0A6J5FEM0"/>
<protein>
    <recommendedName>
        <fullName evidence="2">BON domain-containing protein</fullName>
    </recommendedName>
</protein>